<feature type="coiled-coil region" evidence="3">
    <location>
        <begin position="188"/>
        <end position="222"/>
    </location>
</feature>
<gene>
    <name evidence="5" type="ORF">GS601_15055</name>
</gene>
<evidence type="ECO:0000256" key="3">
    <source>
        <dbReference type="SAM" id="Coils"/>
    </source>
</evidence>
<dbReference type="SUPFAM" id="SSF111369">
    <property type="entry name" value="HlyD-like secretion proteins"/>
    <property type="match status" value="2"/>
</dbReference>
<dbReference type="EMBL" id="WVIE01000017">
    <property type="protein sequence ID" value="NDJ18588.1"/>
    <property type="molecule type" value="Genomic_DNA"/>
</dbReference>
<accession>A0A8J8CJ35</accession>
<dbReference type="PROSITE" id="PS51257">
    <property type="entry name" value="PROKAR_LIPOPROTEIN"/>
    <property type="match status" value="1"/>
</dbReference>
<dbReference type="InterPro" id="IPR014315">
    <property type="entry name" value="ABC_heterocyst_DevB"/>
</dbReference>
<dbReference type="Gene3D" id="2.40.50.100">
    <property type="match status" value="1"/>
</dbReference>
<evidence type="ECO:0000313" key="5">
    <source>
        <dbReference type="EMBL" id="NDJ18588.1"/>
    </source>
</evidence>
<dbReference type="GO" id="GO:0030313">
    <property type="term" value="C:cell envelope"/>
    <property type="evidence" value="ECO:0007669"/>
    <property type="project" value="UniProtKB-SubCell"/>
</dbReference>
<organism evidence="5 6">
    <name type="scientific">Myxacorys almedinensis A</name>
    <dbReference type="NCBI Taxonomy" id="2690445"/>
    <lineage>
        <taxon>Bacteria</taxon>
        <taxon>Bacillati</taxon>
        <taxon>Cyanobacteriota</taxon>
        <taxon>Cyanophyceae</taxon>
        <taxon>Leptolyngbyales</taxon>
        <taxon>Leptolyngbyaceae</taxon>
        <taxon>Myxacorys</taxon>
        <taxon>Myxacorys almedinensis</taxon>
    </lineage>
</organism>
<comment type="caution">
    <text evidence="5">The sequence shown here is derived from an EMBL/GenBank/DDBJ whole genome shotgun (WGS) entry which is preliminary data.</text>
</comment>
<sequence>MKRFQQSAALLGIIGLCACSPQPSPSAESVATAAPADSVVALGRLEPEGEVIRISVPNAQDSRVNQVLVKEGDWVKADQVLAILQGIDRRKADLRDAETDVKLQRAEVDKVKQGGAKKAQITAQRAAIVRLQAQLKTTTKQKQAAIASAKATLREAQLTYQRRQNLIAQGAIARADLDLAQRDLDTSIALLNERHADLEQTRTTLEAEIQQEQANLAELQEVRPVDVEIAEARLTKAQIAVEQRQAILEDVQVRAPIAGQILRINTRVGEQVNTSQGIMELARTDRMFVTAEISELDINKVRKGQRATITSEYGGFSDEIQGTVEQIGLQIGRRVLQEAASGGSTGSPLTDQNARIVTVKIRVDPNDNAKVTALTYMQVRVKLDITDEQNDSD</sequence>
<evidence type="ECO:0000313" key="6">
    <source>
        <dbReference type="Proteomes" id="UP000646053"/>
    </source>
</evidence>
<name>A0A8J8CJ35_9CYAN</name>
<dbReference type="Gene3D" id="1.10.287.470">
    <property type="entry name" value="Helix hairpin bin"/>
    <property type="match status" value="1"/>
</dbReference>
<dbReference type="Gene3D" id="2.40.30.170">
    <property type="match status" value="1"/>
</dbReference>
<dbReference type="PANTHER" id="PTHR32347:SF27">
    <property type="entry name" value="RND EFFLUX PUMP MEMBRANE FUSION PROTEIN BARREL-SANDWICH DOMAIN-CONTAINING PROTEIN"/>
    <property type="match status" value="1"/>
</dbReference>
<dbReference type="RefSeq" id="WP_162424110.1">
    <property type="nucleotide sequence ID" value="NZ_WVIE01000017.1"/>
</dbReference>
<evidence type="ECO:0000259" key="4">
    <source>
        <dbReference type="Pfam" id="PF25917"/>
    </source>
</evidence>
<dbReference type="Pfam" id="PF25917">
    <property type="entry name" value="BSH_RND"/>
    <property type="match status" value="1"/>
</dbReference>
<dbReference type="InterPro" id="IPR058625">
    <property type="entry name" value="MdtA-like_BSH"/>
</dbReference>
<evidence type="ECO:0000256" key="1">
    <source>
        <dbReference type="ARBA" id="ARBA00004196"/>
    </source>
</evidence>
<dbReference type="NCBIfam" id="TIGR02971">
    <property type="entry name" value="heterocyst_DevB"/>
    <property type="match status" value="1"/>
</dbReference>
<dbReference type="InterPro" id="IPR050465">
    <property type="entry name" value="UPF0194_transport"/>
</dbReference>
<dbReference type="PANTHER" id="PTHR32347">
    <property type="entry name" value="EFFLUX SYSTEM COMPONENT YKNX-RELATED"/>
    <property type="match status" value="1"/>
</dbReference>
<protein>
    <submittedName>
        <fullName evidence="5">HlyD family efflux transporter periplasmic adaptor subunit</fullName>
    </submittedName>
</protein>
<proteinExistence type="predicted"/>
<dbReference type="Proteomes" id="UP000646053">
    <property type="component" value="Unassembled WGS sequence"/>
</dbReference>
<comment type="subcellular location">
    <subcellularLocation>
        <location evidence="1">Cell envelope</location>
    </subcellularLocation>
</comment>
<keyword evidence="2 3" id="KW-0175">Coiled coil</keyword>
<keyword evidence="6" id="KW-1185">Reference proteome</keyword>
<reference evidence="5" key="1">
    <citation type="submission" date="2019-12" db="EMBL/GenBank/DDBJ databases">
        <title>High-Quality draft genome sequences of three cyanobacteria isolated from the limestone walls of the Old Cathedral of Coimbra.</title>
        <authorList>
            <person name="Tiago I."/>
            <person name="Soares F."/>
            <person name="Portugal A."/>
        </authorList>
    </citation>
    <scope>NUCLEOTIDE SEQUENCE</scope>
    <source>
        <strain evidence="5">A</strain>
    </source>
</reference>
<feature type="domain" description="Multidrug resistance protein MdtA-like barrel-sandwich hybrid" evidence="4">
    <location>
        <begin position="64"/>
        <end position="276"/>
    </location>
</feature>
<evidence type="ECO:0000256" key="2">
    <source>
        <dbReference type="ARBA" id="ARBA00023054"/>
    </source>
</evidence>
<dbReference type="AlphaFoldDB" id="A0A8J8CJ35"/>